<evidence type="ECO:0000313" key="1">
    <source>
        <dbReference type="EMBL" id="KAH3823331.1"/>
    </source>
</evidence>
<dbReference type="AlphaFoldDB" id="A0A9D4GXM3"/>
<name>A0A9D4GXM3_DREPO</name>
<evidence type="ECO:0000313" key="2">
    <source>
        <dbReference type="Proteomes" id="UP000828390"/>
    </source>
</evidence>
<keyword evidence="2" id="KW-1185">Reference proteome</keyword>
<protein>
    <submittedName>
        <fullName evidence="1">Uncharacterized protein</fullName>
    </submittedName>
</protein>
<dbReference type="Proteomes" id="UP000828390">
    <property type="component" value="Unassembled WGS sequence"/>
</dbReference>
<sequence length="64" mass="6914">MLGPIGTGKSIFYNTINSVFKGRISRSAPCGLSTNGITIAYTIYEVYVRSRASLNISFSVIHAV</sequence>
<reference evidence="1" key="2">
    <citation type="submission" date="2020-11" db="EMBL/GenBank/DDBJ databases">
        <authorList>
            <person name="McCartney M.A."/>
            <person name="Auch B."/>
            <person name="Kono T."/>
            <person name="Mallez S."/>
            <person name="Becker A."/>
            <person name="Gohl D.M."/>
            <person name="Silverstein K.A.T."/>
            <person name="Koren S."/>
            <person name="Bechman K.B."/>
            <person name="Herman A."/>
            <person name="Abrahante J.E."/>
            <person name="Garbe J."/>
        </authorList>
    </citation>
    <scope>NUCLEOTIDE SEQUENCE</scope>
    <source>
        <strain evidence="1">Duluth1</strain>
        <tissue evidence="1">Whole animal</tissue>
    </source>
</reference>
<gene>
    <name evidence="1" type="ORF">DPMN_125129</name>
</gene>
<accession>A0A9D4GXM3</accession>
<dbReference type="EMBL" id="JAIWYP010000005">
    <property type="protein sequence ID" value="KAH3823331.1"/>
    <property type="molecule type" value="Genomic_DNA"/>
</dbReference>
<comment type="caution">
    <text evidence="1">The sequence shown here is derived from an EMBL/GenBank/DDBJ whole genome shotgun (WGS) entry which is preliminary data.</text>
</comment>
<organism evidence="1 2">
    <name type="scientific">Dreissena polymorpha</name>
    <name type="common">Zebra mussel</name>
    <name type="synonym">Mytilus polymorpha</name>
    <dbReference type="NCBI Taxonomy" id="45954"/>
    <lineage>
        <taxon>Eukaryota</taxon>
        <taxon>Metazoa</taxon>
        <taxon>Spiralia</taxon>
        <taxon>Lophotrochozoa</taxon>
        <taxon>Mollusca</taxon>
        <taxon>Bivalvia</taxon>
        <taxon>Autobranchia</taxon>
        <taxon>Heteroconchia</taxon>
        <taxon>Euheterodonta</taxon>
        <taxon>Imparidentia</taxon>
        <taxon>Neoheterodontei</taxon>
        <taxon>Myida</taxon>
        <taxon>Dreissenoidea</taxon>
        <taxon>Dreissenidae</taxon>
        <taxon>Dreissena</taxon>
    </lineage>
</organism>
<proteinExistence type="predicted"/>
<reference evidence="1" key="1">
    <citation type="journal article" date="2019" name="bioRxiv">
        <title>The Genome of the Zebra Mussel, Dreissena polymorpha: A Resource for Invasive Species Research.</title>
        <authorList>
            <person name="McCartney M.A."/>
            <person name="Auch B."/>
            <person name="Kono T."/>
            <person name="Mallez S."/>
            <person name="Zhang Y."/>
            <person name="Obille A."/>
            <person name="Becker A."/>
            <person name="Abrahante J.E."/>
            <person name="Garbe J."/>
            <person name="Badalamenti J.P."/>
            <person name="Herman A."/>
            <person name="Mangelson H."/>
            <person name="Liachko I."/>
            <person name="Sullivan S."/>
            <person name="Sone E.D."/>
            <person name="Koren S."/>
            <person name="Silverstein K.A.T."/>
            <person name="Beckman K.B."/>
            <person name="Gohl D.M."/>
        </authorList>
    </citation>
    <scope>NUCLEOTIDE SEQUENCE</scope>
    <source>
        <strain evidence="1">Duluth1</strain>
        <tissue evidence="1">Whole animal</tissue>
    </source>
</reference>